<organism evidence="1 2">
    <name type="scientific">Dactylosporangium salmoneum</name>
    <dbReference type="NCBI Taxonomy" id="53361"/>
    <lineage>
        <taxon>Bacteria</taxon>
        <taxon>Bacillati</taxon>
        <taxon>Actinomycetota</taxon>
        <taxon>Actinomycetes</taxon>
        <taxon>Micromonosporales</taxon>
        <taxon>Micromonosporaceae</taxon>
        <taxon>Dactylosporangium</taxon>
    </lineage>
</organism>
<sequence>MWPALRATVAAAAGAAVLLAQVNLPSREFWENNSSHSHLLYPCIGLLALQEIAIFLGSGLRAEAARQYDNNLLAALHAGIKVTGERFALSWDKVGVHVFLARRRFGLLRLVKVAGVRMSTEPSLVRSDWRPGKGIVGVAWRSEAR</sequence>
<reference evidence="1 2" key="1">
    <citation type="journal article" date="2019" name="Int. J. Syst. Evol. Microbiol.">
        <title>The Global Catalogue of Microorganisms (GCM) 10K type strain sequencing project: providing services to taxonomists for standard genome sequencing and annotation.</title>
        <authorList>
            <consortium name="The Broad Institute Genomics Platform"/>
            <consortium name="The Broad Institute Genome Sequencing Center for Infectious Disease"/>
            <person name="Wu L."/>
            <person name="Ma J."/>
        </authorList>
    </citation>
    <scope>NUCLEOTIDE SEQUENCE [LARGE SCALE GENOMIC DNA]</scope>
    <source>
        <strain evidence="1 2">JCM 3272</strain>
    </source>
</reference>
<dbReference type="EMBL" id="BAAARV010000025">
    <property type="protein sequence ID" value="GAA2345549.1"/>
    <property type="molecule type" value="Genomic_DNA"/>
</dbReference>
<protein>
    <submittedName>
        <fullName evidence="1">Uncharacterized protein</fullName>
    </submittedName>
</protein>
<keyword evidence="2" id="KW-1185">Reference proteome</keyword>
<gene>
    <name evidence="1" type="ORF">GCM10010170_031780</name>
</gene>
<evidence type="ECO:0000313" key="2">
    <source>
        <dbReference type="Proteomes" id="UP001501444"/>
    </source>
</evidence>
<name>A0ABN3G6Z7_9ACTN</name>
<evidence type="ECO:0000313" key="1">
    <source>
        <dbReference type="EMBL" id="GAA2345549.1"/>
    </source>
</evidence>
<dbReference type="RefSeq" id="WP_344613144.1">
    <property type="nucleotide sequence ID" value="NZ_BAAARV010000025.1"/>
</dbReference>
<accession>A0ABN3G6Z7</accession>
<proteinExistence type="predicted"/>
<comment type="caution">
    <text evidence="1">The sequence shown here is derived from an EMBL/GenBank/DDBJ whole genome shotgun (WGS) entry which is preliminary data.</text>
</comment>
<dbReference type="Proteomes" id="UP001501444">
    <property type="component" value="Unassembled WGS sequence"/>
</dbReference>